<feature type="region of interest" description="Disordered" evidence="1">
    <location>
        <begin position="98"/>
        <end position="136"/>
    </location>
</feature>
<evidence type="ECO:0000313" key="2">
    <source>
        <dbReference type="Proteomes" id="UP000095281"/>
    </source>
</evidence>
<feature type="compositionally biased region" description="Basic and acidic residues" evidence="1">
    <location>
        <begin position="105"/>
        <end position="124"/>
    </location>
</feature>
<organism evidence="2 3">
    <name type="scientific">Meloidogyne hapla</name>
    <name type="common">Root-knot nematode worm</name>
    <dbReference type="NCBI Taxonomy" id="6305"/>
    <lineage>
        <taxon>Eukaryota</taxon>
        <taxon>Metazoa</taxon>
        <taxon>Ecdysozoa</taxon>
        <taxon>Nematoda</taxon>
        <taxon>Chromadorea</taxon>
        <taxon>Rhabditida</taxon>
        <taxon>Tylenchina</taxon>
        <taxon>Tylenchomorpha</taxon>
        <taxon>Tylenchoidea</taxon>
        <taxon>Meloidogynidae</taxon>
        <taxon>Meloidogyninae</taxon>
        <taxon>Meloidogyne</taxon>
    </lineage>
</organism>
<proteinExistence type="predicted"/>
<name>A0A1I8B8U1_MELHA</name>
<evidence type="ECO:0000313" key="3">
    <source>
        <dbReference type="WBParaSite" id="MhA1_Contig1575.frz3.gene3"/>
    </source>
</evidence>
<evidence type="ECO:0000256" key="1">
    <source>
        <dbReference type="SAM" id="MobiDB-lite"/>
    </source>
</evidence>
<dbReference type="AlphaFoldDB" id="A0A1I8B8U1"/>
<dbReference type="Proteomes" id="UP000095281">
    <property type="component" value="Unplaced"/>
</dbReference>
<protein>
    <submittedName>
        <fullName evidence="3">Uncharacterized protein</fullName>
    </submittedName>
</protein>
<keyword evidence="2" id="KW-1185">Reference proteome</keyword>
<reference evidence="3" key="1">
    <citation type="submission" date="2016-11" db="UniProtKB">
        <authorList>
            <consortium name="WormBaseParasite"/>
        </authorList>
    </citation>
    <scope>IDENTIFICATION</scope>
</reference>
<dbReference type="WBParaSite" id="MhA1_Contig1575.frz3.gene3">
    <property type="protein sequence ID" value="MhA1_Contig1575.frz3.gene3"/>
    <property type="gene ID" value="MhA1_Contig1575.frz3.gene3"/>
</dbReference>
<accession>A0A1I8B8U1</accession>
<sequence length="186" mass="20875">MVIFAAASVTENSTLETLQLQIQNQPKHVNIVIAKICVHGSAQPIPVSVAFDTHLQQLFTLAFNDFDEPWIRHALLSMFLDISEAEIRSLSRVTQVMDASMSTAKPEEKMDTEGDDAKRRKEEQTANDLLNELPPDAPSEKILQQIEKTINETLFNDDDEIIAEEIIADDTTADLAAIPWNWCPDE</sequence>